<evidence type="ECO:0000313" key="1">
    <source>
        <dbReference type="EMBL" id="QQP94044.1"/>
    </source>
</evidence>
<keyword evidence="2" id="KW-1185">Reference proteome</keyword>
<proteinExistence type="predicted"/>
<keyword evidence="1" id="KW-0614">Plasmid</keyword>
<name>A0ABX7BJ04_9PROT</name>
<accession>A0ABX7BJ04</accession>
<evidence type="ECO:0000313" key="2">
    <source>
        <dbReference type="Proteomes" id="UP000595197"/>
    </source>
</evidence>
<dbReference type="InterPro" id="IPR015354">
    <property type="entry name" value="DNA_partition_ParG"/>
</dbReference>
<geneLocation type="plasmid" evidence="1 2">
    <name>pTT6-5</name>
</geneLocation>
<dbReference type="RefSeq" id="WP_201083941.1">
    <property type="nucleotide sequence ID" value="NZ_CP067425.2"/>
</dbReference>
<organism evidence="1 2">
    <name type="scientific">Skermanella cutis</name>
    <dbReference type="NCBI Taxonomy" id="2775420"/>
    <lineage>
        <taxon>Bacteria</taxon>
        <taxon>Pseudomonadati</taxon>
        <taxon>Pseudomonadota</taxon>
        <taxon>Alphaproteobacteria</taxon>
        <taxon>Rhodospirillales</taxon>
        <taxon>Azospirillaceae</taxon>
        <taxon>Skermanella</taxon>
    </lineage>
</organism>
<dbReference type="EMBL" id="CP067425">
    <property type="protein sequence ID" value="QQP94044.1"/>
    <property type="molecule type" value="Genomic_DNA"/>
</dbReference>
<protein>
    <submittedName>
        <fullName evidence="1">Toxin-antitoxin system HicB family antitoxin</fullName>
    </submittedName>
</protein>
<dbReference type="InterPro" id="IPR010985">
    <property type="entry name" value="Ribbon_hlx_hlx"/>
</dbReference>
<dbReference type="Pfam" id="PF09274">
    <property type="entry name" value="ParG"/>
    <property type="match status" value="1"/>
</dbReference>
<dbReference type="SUPFAM" id="SSF47598">
    <property type="entry name" value="Ribbon-helix-helix"/>
    <property type="match status" value="1"/>
</dbReference>
<gene>
    <name evidence="1" type="ORF">IGS68_35120</name>
</gene>
<dbReference type="Gene3D" id="1.10.1220.10">
    <property type="entry name" value="Met repressor-like"/>
    <property type="match status" value="1"/>
</dbReference>
<dbReference type="InterPro" id="IPR013321">
    <property type="entry name" value="Arc_rbn_hlx_hlx"/>
</dbReference>
<sequence>MNKKVTFGARPKPLSVVDPVAADAFVSGGAETQPAPPPQAQEPAEKVKLKRLTIDIEPALHKRLKARAAEEDTSIADVARRLLQEWAHR</sequence>
<dbReference type="Proteomes" id="UP000595197">
    <property type="component" value="Plasmid pTT6-5"/>
</dbReference>
<reference evidence="1" key="1">
    <citation type="submission" date="2021-02" db="EMBL/GenBank/DDBJ databases">
        <title>Skermanella TT6 skin isolate.</title>
        <authorList>
            <person name="Lee K."/>
            <person name="Ganzorig M."/>
        </authorList>
    </citation>
    <scope>NUCLEOTIDE SEQUENCE</scope>
    <source>
        <strain evidence="1">TT6</strain>
    </source>
</reference>